<dbReference type="PANTHER" id="PTHR46708">
    <property type="entry name" value="TENASCIN"/>
    <property type="match status" value="1"/>
</dbReference>
<dbReference type="InterPro" id="IPR013783">
    <property type="entry name" value="Ig-like_fold"/>
</dbReference>
<dbReference type="InterPro" id="IPR016187">
    <property type="entry name" value="CTDL_fold"/>
</dbReference>
<evidence type="ECO:0000259" key="4">
    <source>
        <dbReference type="PROSITE" id="PS50853"/>
    </source>
</evidence>
<dbReference type="InterPro" id="IPR050991">
    <property type="entry name" value="ECM_Regulatory_Proteins"/>
</dbReference>
<keyword evidence="2" id="KW-0732">Signal</keyword>
<sequence>MSLLGSLLLVAVSVICAERVYFHGPRPATWDNARLYCQACYTDLTTITLANAEVLGLNLTSDYWIGLRQNMSGSKFWSRWANGEPVLYQNWYPGHPVPKKKPEPQPTCPTPPAINNTKTEVMQCPAFAKLCECLNASGGNDEDLIFESTTMFNTTINSTVTGMMWCPTLAKLCACLNSSEDNETSITESTTVFTTVTSPTPTVLVTTSSPTSTTSNDLEPEYIEDSCVALLSFGMWQEKQCNEFLPYICYDERFYGDVNISNVNKTGGMLTWSVAGISISHYRVEINGNFTANVTNVTSYQIKDLAPGRLYRVQIIPVKCSRDLNAQNISFYTLPEEIINLRKVSVETNAIRLSWKASSGTNVSYLVNTEPGDSKQDCCPENCSITSLQPGQRYNFIVKAVVNGTIFGEPGNILACTKPSKVMNLTSSNNASDTITATWDSPDINSLQYSYNITLVNMTKEQDMYMKYERNGSKTTTLSSLIPGTKYKLNVSASVLLPDCFEEGEAASITAYTTPMPVSNLRLDSTANSITATWDHSNAHFAWFNVTISSSMSADILSPTEPTYSLNYTFTSLKAAALYTVSVVTYVNKDLNPSSAVTKSIFTKPTSPGNASAQILNNTAVFLSWEIPADSKGVKNISYSVKYVSDFWCDPGSLNLTGNNSVVIGGLKSGTKYTFNITVWAGVLESLPSTTIGFTKPEIRNVTLTMLCSSSTQLYCMNTSTMAYVLEKLENSVREKFKDNVFWNLTLRGTK</sequence>
<dbReference type="InterPro" id="IPR001304">
    <property type="entry name" value="C-type_lectin-like"/>
</dbReference>
<dbReference type="EMBL" id="VFJC01000005">
    <property type="protein sequence ID" value="KAB5579430.1"/>
    <property type="molecule type" value="Genomic_DNA"/>
</dbReference>
<dbReference type="PROSITE" id="PS50853">
    <property type="entry name" value="FN3"/>
    <property type="match status" value="3"/>
</dbReference>
<feature type="signal peptide" evidence="2">
    <location>
        <begin position="1"/>
        <end position="17"/>
    </location>
</feature>
<evidence type="ECO:0000313" key="6">
    <source>
        <dbReference type="Proteomes" id="UP000327468"/>
    </source>
</evidence>
<evidence type="ECO:0000256" key="2">
    <source>
        <dbReference type="SAM" id="SignalP"/>
    </source>
</evidence>
<dbReference type="InterPro" id="IPR016186">
    <property type="entry name" value="C-type_lectin-like/link_sf"/>
</dbReference>
<dbReference type="PANTHER" id="PTHR46708:SF11">
    <property type="entry name" value="RECEPTOR-TYPE TYROSINE-PROTEIN PHOSPHATASE ETA-LIKE"/>
    <property type="match status" value="1"/>
</dbReference>
<dbReference type="InterPro" id="IPR036116">
    <property type="entry name" value="FN3_sf"/>
</dbReference>
<feature type="domain" description="Fibronectin type-III" evidence="4">
    <location>
        <begin position="418"/>
        <end position="517"/>
    </location>
</feature>
<proteinExistence type="predicted"/>
<dbReference type="CDD" id="cd00037">
    <property type="entry name" value="CLECT"/>
    <property type="match status" value="1"/>
</dbReference>
<feature type="chain" id="PRO_5024377181" description="Protein-tyrosine-phosphatase" evidence="2">
    <location>
        <begin position="18"/>
        <end position="751"/>
    </location>
</feature>
<protein>
    <recommendedName>
        <fullName evidence="7">Protein-tyrosine-phosphatase</fullName>
    </recommendedName>
</protein>
<feature type="domain" description="C-type lectin" evidence="3">
    <location>
        <begin position="16"/>
        <end position="108"/>
    </location>
</feature>
<accession>A0A5N5PIA2</accession>
<dbReference type="SUPFAM" id="SSF56436">
    <property type="entry name" value="C-type lectin-like"/>
    <property type="match status" value="1"/>
</dbReference>
<keyword evidence="6" id="KW-1185">Reference proteome</keyword>
<feature type="domain" description="Fibronectin type-III" evidence="4">
    <location>
        <begin position="607"/>
        <end position="699"/>
    </location>
</feature>
<gene>
    <name evidence="5" type="ORF">PHYPO_G00194980</name>
</gene>
<dbReference type="CDD" id="cd00063">
    <property type="entry name" value="FN3"/>
    <property type="match status" value="5"/>
</dbReference>
<comment type="caution">
    <text evidence="5">The sequence shown here is derived from an EMBL/GenBank/DDBJ whole genome shotgun (WGS) entry which is preliminary data.</text>
</comment>
<dbReference type="Pfam" id="PF00059">
    <property type="entry name" value="Lectin_C"/>
    <property type="match status" value="1"/>
</dbReference>
<dbReference type="Gene3D" id="2.60.40.10">
    <property type="entry name" value="Immunoglobulins"/>
    <property type="match status" value="5"/>
</dbReference>
<dbReference type="AlphaFoldDB" id="A0A5N5PIA2"/>
<name>A0A5N5PIA2_PANHP</name>
<reference evidence="5 6" key="1">
    <citation type="submission" date="2019-06" db="EMBL/GenBank/DDBJ databases">
        <title>A chromosome-scale genome assembly of the striped catfish, Pangasianodon hypophthalmus.</title>
        <authorList>
            <person name="Wen M."/>
            <person name="Zahm M."/>
            <person name="Roques C."/>
            <person name="Cabau C."/>
            <person name="Klopp C."/>
            <person name="Donnadieu C."/>
            <person name="Jouanno E."/>
            <person name="Avarre J.-C."/>
            <person name="Campet M."/>
            <person name="Ha T.T.T."/>
            <person name="Dugue R."/>
            <person name="Lampietro C."/>
            <person name="Louis A."/>
            <person name="Herpin A."/>
            <person name="Echchiki A."/>
            <person name="Berthelot C."/>
            <person name="Parey E."/>
            <person name="Roest-Crollius H."/>
            <person name="Braasch I."/>
            <person name="Postlethwait J."/>
            <person name="Bobe J."/>
            <person name="Montfort J."/>
            <person name="Bouchez O."/>
            <person name="Begum T."/>
            <person name="Schartl M."/>
            <person name="Guiguen Y."/>
        </authorList>
    </citation>
    <scope>NUCLEOTIDE SEQUENCE [LARGE SCALE GENOMIC DNA]</scope>
    <source>
        <strain evidence="5 6">Indonesia</strain>
        <tissue evidence="5">Blood</tissue>
    </source>
</reference>
<dbReference type="Gene3D" id="3.10.100.10">
    <property type="entry name" value="Mannose-Binding Protein A, subunit A"/>
    <property type="match status" value="1"/>
</dbReference>
<evidence type="ECO:0008006" key="7">
    <source>
        <dbReference type="Google" id="ProtNLM"/>
    </source>
</evidence>
<dbReference type="Pfam" id="PF00041">
    <property type="entry name" value="fn3"/>
    <property type="match status" value="5"/>
</dbReference>
<evidence type="ECO:0000313" key="5">
    <source>
        <dbReference type="EMBL" id="KAB5579430.1"/>
    </source>
</evidence>
<evidence type="ECO:0000256" key="1">
    <source>
        <dbReference type="ARBA" id="ARBA00022737"/>
    </source>
</evidence>
<dbReference type="InterPro" id="IPR003961">
    <property type="entry name" value="FN3_dom"/>
</dbReference>
<dbReference type="SMART" id="SM00060">
    <property type="entry name" value="FN3"/>
    <property type="match status" value="5"/>
</dbReference>
<dbReference type="Proteomes" id="UP000327468">
    <property type="component" value="Chromosome 4"/>
</dbReference>
<feature type="domain" description="Fibronectin type-III" evidence="4">
    <location>
        <begin position="254"/>
        <end position="337"/>
    </location>
</feature>
<organism evidence="5 6">
    <name type="scientific">Pangasianodon hypophthalmus</name>
    <name type="common">Striped catfish</name>
    <name type="synonym">Helicophagus hypophthalmus</name>
    <dbReference type="NCBI Taxonomy" id="310915"/>
    <lineage>
        <taxon>Eukaryota</taxon>
        <taxon>Metazoa</taxon>
        <taxon>Chordata</taxon>
        <taxon>Craniata</taxon>
        <taxon>Vertebrata</taxon>
        <taxon>Euteleostomi</taxon>
        <taxon>Actinopterygii</taxon>
        <taxon>Neopterygii</taxon>
        <taxon>Teleostei</taxon>
        <taxon>Ostariophysi</taxon>
        <taxon>Siluriformes</taxon>
        <taxon>Pangasiidae</taxon>
        <taxon>Pangasianodon</taxon>
    </lineage>
</organism>
<evidence type="ECO:0000259" key="3">
    <source>
        <dbReference type="PROSITE" id="PS50041"/>
    </source>
</evidence>
<dbReference type="SUPFAM" id="SSF49265">
    <property type="entry name" value="Fibronectin type III"/>
    <property type="match status" value="4"/>
</dbReference>
<dbReference type="PROSITE" id="PS50041">
    <property type="entry name" value="C_TYPE_LECTIN_2"/>
    <property type="match status" value="1"/>
</dbReference>
<keyword evidence="1" id="KW-0677">Repeat</keyword>